<gene>
    <name evidence="3" type="ORF">POG00_03820</name>
</gene>
<dbReference type="Gene3D" id="3.20.20.100">
    <property type="entry name" value="NADP-dependent oxidoreductase domain"/>
    <property type="match status" value="1"/>
</dbReference>
<dbReference type="InterPro" id="IPR020471">
    <property type="entry name" value="AKR"/>
</dbReference>
<dbReference type="InterPro" id="IPR036812">
    <property type="entry name" value="NAD(P)_OxRdtase_dom_sf"/>
</dbReference>
<dbReference type="GO" id="GO:0005829">
    <property type="term" value="C:cytosol"/>
    <property type="evidence" value="ECO:0007669"/>
    <property type="project" value="UniProtKB-ARBA"/>
</dbReference>
<sequence>MKKRRLGNSDLMVSEICMGCMGFGDPTRGQHTWTLDEKSSREIIIQGIEAGINFFDTAIAYQSGTSEKYLGKTIREVSNRDDVIIATKFLPKNDEEIEKGINGIQHVENMLNKSLENLGMDHVDLYIYHMWDHRTPLIEILEGLNRLVKQGKTRYIGISNCFAWQLAQANDLARERNLTPFVSVQNHYNLIFREEEREMKAFCEQENIAMTPYSSLAGGRLSKHLNETSKRLKEDDYARLKYDSTKEVDQKIIERVEELASAHHTSMSAISLAWLLTKTTSPIVGMTKPSHVKGAVDASNLVLNKDEIHYLEELYVPHKLVGVMAQNTKESSNEAHVWSVQEKQ</sequence>
<dbReference type="Proteomes" id="UP001220658">
    <property type="component" value="Unassembled WGS sequence"/>
</dbReference>
<evidence type="ECO:0000259" key="2">
    <source>
        <dbReference type="Pfam" id="PF00248"/>
    </source>
</evidence>
<organism evidence="3 4">
    <name type="scientific">Faecalitalea cylindroides</name>
    <dbReference type="NCBI Taxonomy" id="39483"/>
    <lineage>
        <taxon>Bacteria</taxon>
        <taxon>Bacillati</taxon>
        <taxon>Bacillota</taxon>
        <taxon>Erysipelotrichia</taxon>
        <taxon>Erysipelotrichales</taxon>
        <taxon>Erysipelotrichaceae</taxon>
        <taxon>Faecalitalea</taxon>
    </lineage>
</organism>
<dbReference type="Pfam" id="PF00248">
    <property type="entry name" value="Aldo_ket_red"/>
    <property type="match status" value="1"/>
</dbReference>
<dbReference type="RefSeq" id="WP_195190975.1">
    <property type="nucleotide sequence ID" value="NZ_JADMUL010000007.1"/>
</dbReference>
<dbReference type="PANTHER" id="PTHR43364">
    <property type="entry name" value="NADH-SPECIFIC METHYLGLYOXAL REDUCTASE-RELATED"/>
    <property type="match status" value="1"/>
</dbReference>
<dbReference type="CDD" id="cd19079">
    <property type="entry name" value="AKR_EcYajO-like"/>
    <property type="match status" value="1"/>
</dbReference>
<dbReference type="InterPro" id="IPR050523">
    <property type="entry name" value="AKR_Detox_Biosynth"/>
</dbReference>
<dbReference type="EMBL" id="JAQNCK010000007">
    <property type="protein sequence ID" value="MDC0827834.1"/>
    <property type="molecule type" value="Genomic_DNA"/>
</dbReference>
<dbReference type="SUPFAM" id="SSF51430">
    <property type="entry name" value="NAD(P)-linked oxidoreductase"/>
    <property type="match status" value="1"/>
</dbReference>
<dbReference type="AlphaFoldDB" id="A0AAW6FR92"/>
<reference evidence="3" key="1">
    <citation type="submission" date="2023-01" db="EMBL/GenBank/DDBJ databases">
        <title>Human gut microbiome strain richness.</title>
        <authorList>
            <person name="Chen-Liaw A."/>
        </authorList>
    </citation>
    <scope>NUCLEOTIDE SEQUENCE</scope>
    <source>
        <strain evidence="3">D55st1_G4_D55t1_190419</strain>
    </source>
</reference>
<evidence type="ECO:0000256" key="1">
    <source>
        <dbReference type="ARBA" id="ARBA00023002"/>
    </source>
</evidence>
<dbReference type="InterPro" id="IPR023210">
    <property type="entry name" value="NADP_OxRdtase_dom"/>
</dbReference>
<proteinExistence type="predicted"/>
<dbReference type="PANTHER" id="PTHR43364:SF4">
    <property type="entry name" value="NAD(P)-LINKED OXIDOREDUCTASE SUPERFAMILY PROTEIN"/>
    <property type="match status" value="1"/>
</dbReference>
<name>A0AAW6FR92_9FIRM</name>
<accession>A0AAW6FR92</accession>
<evidence type="ECO:0000313" key="3">
    <source>
        <dbReference type="EMBL" id="MDC0827834.1"/>
    </source>
</evidence>
<comment type="caution">
    <text evidence="3">The sequence shown here is derived from an EMBL/GenBank/DDBJ whole genome shotgun (WGS) entry which is preliminary data.</text>
</comment>
<protein>
    <submittedName>
        <fullName evidence="3">Aldo/keto reductase</fullName>
    </submittedName>
</protein>
<feature type="domain" description="NADP-dependent oxidoreductase" evidence="2">
    <location>
        <begin position="15"/>
        <end position="315"/>
    </location>
</feature>
<evidence type="ECO:0000313" key="4">
    <source>
        <dbReference type="Proteomes" id="UP001220658"/>
    </source>
</evidence>
<dbReference type="PRINTS" id="PR00069">
    <property type="entry name" value="ALDKETRDTASE"/>
</dbReference>
<dbReference type="GO" id="GO:0016491">
    <property type="term" value="F:oxidoreductase activity"/>
    <property type="evidence" value="ECO:0007669"/>
    <property type="project" value="UniProtKB-KW"/>
</dbReference>
<dbReference type="FunFam" id="3.20.20.100:FF:000004">
    <property type="entry name" value="Oxidoreductase, aldo/keto reductase"/>
    <property type="match status" value="1"/>
</dbReference>
<keyword evidence="1" id="KW-0560">Oxidoreductase</keyword>